<dbReference type="RefSeq" id="WP_140737255.1">
    <property type="nucleotide sequence ID" value="NZ_RCZM01000001.1"/>
</dbReference>
<keyword evidence="3" id="KW-0808">Transferase</keyword>
<protein>
    <submittedName>
        <fullName evidence="3">Type 1 glutamine amidotransferase</fullName>
    </submittedName>
</protein>
<reference evidence="3 4" key="1">
    <citation type="journal article" date="2019" name="Environ. Microbiol.">
        <title>Species interactions and distinct microbial communities in high Arctic permafrost affected cryosols are associated with the CH4 and CO2 gas fluxes.</title>
        <authorList>
            <person name="Altshuler I."/>
            <person name="Hamel J."/>
            <person name="Turney S."/>
            <person name="Magnuson E."/>
            <person name="Levesque R."/>
            <person name="Greer C."/>
            <person name="Whyte L.G."/>
        </authorList>
    </citation>
    <scope>NUCLEOTIDE SEQUENCE [LARGE SCALE GENOMIC DNA]</scope>
    <source>
        <strain evidence="3 4">S9.3A</strain>
    </source>
</reference>
<dbReference type="NCBIfam" id="TIGR01382">
    <property type="entry name" value="PfpI"/>
    <property type="match status" value="1"/>
</dbReference>
<proteinExistence type="inferred from homology"/>
<dbReference type="SUPFAM" id="SSF52317">
    <property type="entry name" value="Class I glutamine amidotransferase-like"/>
    <property type="match status" value="1"/>
</dbReference>
<dbReference type="EMBL" id="RCZM01000001">
    <property type="protein sequence ID" value="TPG19605.1"/>
    <property type="molecule type" value="Genomic_DNA"/>
</dbReference>
<gene>
    <name evidence="3" type="ORF">EAH86_03880</name>
</gene>
<evidence type="ECO:0000313" key="3">
    <source>
        <dbReference type="EMBL" id="TPG19605.1"/>
    </source>
</evidence>
<dbReference type="PROSITE" id="PS51276">
    <property type="entry name" value="PEPTIDASE_C56_PFPI"/>
    <property type="match status" value="1"/>
</dbReference>
<dbReference type="GO" id="GO:0016740">
    <property type="term" value="F:transferase activity"/>
    <property type="evidence" value="ECO:0007669"/>
    <property type="project" value="UniProtKB-KW"/>
</dbReference>
<keyword evidence="4" id="KW-1185">Reference proteome</keyword>
<organism evidence="3 4">
    <name type="scientific">Pedococcus bigeumensis</name>
    <dbReference type="NCBI Taxonomy" id="433644"/>
    <lineage>
        <taxon>Bacteria</taxon>
        <taxon>Bacillati</taxon>
        <taxon>Actinomycetota</taxon>
        <taxon>Actinomycetes</taxon>
        <taxon>Micrococcales</taxon>
        <taxon>Intrasporangiaceae</taxon>
        <taxon>Pedococcus</taxon>
    </lineage>
</organism>
<comment type="similarity">
    <text evidence="1">Belongs to the peptidase C56 family.</text>
</comment>
<dbReference type="Proteomes" id="UP000317722">
    <property type="component" value="Unassembled WGS sequence"/>
</dbReference>
<feature type="domain" description="DJ-1/PfpI" evidence="2">
    <location>
        <begin position="7"/>
        <end position="175"/>
    </location>
</feature>
<keyword evidence="3" id="KW-0315">Glutamine amidotransferase</keyword>
<dbReference type="CDD" id="cd03134">
    <property type="entry name" value="GATase1_PfpI_like"/>
    <property type="match status" value="1"/>
</dbReference>
<name>A0A502D1F9_9MICO</name>
<dbReference type="InterPro" id="IPR002818">
    <property type="entry name" value="DJ-1/PfpI"/>
</dbReference>
<dbReference type="Pfam" id="PF01965">
    <property type="entry name" value="DJ-1_PfpI"/>
    <property type="match status" value="1"/>
</dbReference>
<comment type="caution">
    <text evidence="3">The sequence shown here is derived from an EMBL/GenBank/DDBJ whole genome shotgun (WGS) entry which is preliminary data.</text>
</comment>
<evidence type="ECO:0000256" key="1">
    <source>
        <dbReference type="ARBA" id="ARBA00008542"/>
    </source>
</evidence>
<dbReference type="Gene3D" id="3.40.50.880">
    <property type="match status" value="1"/>
</dbReference>
<dbReference type="OrthoDB" id="9792284at2"/>
<dbReference type="InterPro" id="IPR006286">
    <property type="entry name" value="C56_PfpI-like"/>
</dbReference>
<evidence type="ECO:0000313" key="4">
    <source>
        <dbReference type="Proteomes" id="UP000317722"/>
    </source>
</evidence>
<dbReference type="PANTHER" id="PTHR42733">
    <property type="entry name" value="DJ-1 PROTEIN"/>
    <property type="match status" value="1"/>
</dbReference>
<evidence type="ECO:0000259" key="2">
    <source>
        <dbReference type="Pfam" id="PF01965"/>
    </source>
</evidence>
<dbReference type="PANTHER" id="PTHR42733:SF12">
    <property type="entry name" value="PROTEINASE"/>
    <property type="match status" value="1"/>
</dbReference>
<dbReference type="InterPro" id="IPR029062">
    <property type="entry name" value="Class_I_gatase-like"/>
</dbReference>
<dbReference type="AlphaFoldDB" id="A0A502D1F9"/>
<accession>A0A502D1F9</accession>
<sequence>MTSTSTKTVAFLVAKEGIERVELTEPWQAVLDVGATAVLLSPESGEVQTYDHLDKAETRAVDQTVGSASVADFDALVLPGGVANPDALRTDADAVAFVRDFVASGKPVAAICHAPWTLVEADVLRNRTVTSWPSLQTDLRNAGAEWVDKEVVQDGNLITSRNPDDLPAFNAALLEALAHGSASQGA</sequence>